<sequence length="178" mass="19792">MSEDMQRTAAAALRTITHARIACTNTIHELEVIDNLTDDWNLDNAQLATDSLEIHLQAEFSAKEASTILENLTAIMTTGRMAVLQEWLCMELEVRRENAVAAAQAIIRVLINLEKAVDNDELGLVEMKRRAEFIVGKLEKLEDILAKLAVDWRVAVEASAIPRKTEEDVLSPRAAPGM</sequence>
<proteinExistence type="predicted"/>
<name>A0A2D3V767_9PEZI</name>
<dbReference type="AlphaFoldDB" id="A0A2D3V767"/>
<dbReference type="RefSeq" id="XP_023627476.1">
    <property type="nucleotide sequence ID" value="XM_023771708.1"/>
</dbReference>
<gene>
    <name evidence="1" type="ORF">RCC_06445</name>
</gene>
<dbReference type="Proteomes" id="UP000225277">
    <property type="component" value="Unassembled WGS sequence"/>
</dbReference>
<protein>
    <submittedName>
        <fullName evidence="1">Uncharacterized protein</fullName>
    </submittedName>
</protein>
<evidence type="ECO:0000313" key="2">
    <source>
        <dbReference type="Proteomes" id="UP000225277"/>
    </source>
</evidence>
<dbReference type="EMBL" id="FJUY01000009">
    <property type="protein sequence ID" value="CZT20587.1"/>
    <property type="molecule type" value="Genomic_DNA"/>
</dbReference>
<evidence type="ECO:0000313" key="1">
    <source>
        <dbReference type="EMBL" id="CZT20587.1"/>
    </source>
</evidence>
<dbReference type="GeneID" id="35601582"/>
<reference evidence="1 2" key="1">
    <citation type="submission" date="2016-03" db="EMBL/GenBank/DDBJ databases">
        <authorList>
            <person name="Ploux O."/>
        </authorList>
    </citation>
    <scope>NUCLEOTIDE SEQUENCE [LARGE SCALE GENOMIC DNA]</scope>
    <source>
        <strain evidence="1 2">URUG2</strain>
    </source>
</reference>
<accession>A0A2D3V767</accession>
<dbReference type="OrthoDB" id="3650184at2759"/>
<keyword evidence="2" id="KW-1185">Reference proteome</keyword>
<organism evidence="1 2">
    <name type="scientific">Ramularia collo-cygni</name>
    <dbReference type="NCBI Taxonomy" id="112498"/>
    <lineage>
        <taxon>Eukaryota</taxon>
        <taxon>Fungi</taxon>
        <taxon>Dikarya</taxon>
        <taxon>Ascomycota</taxon>
        <taxon>Pezizomycotina</taxon>
        <taxon>Dothideomycetes</taxon>
        <taxon>Dothideomycetidae</taxon>
        <taxon>Mycosphaerellales</taxon>
        <taxon>Mycosphaerellaceae</taxon>
        <taxon>Ramularia</taxon>
    </lineage>
</organism>